<comment type="caution">
    <text evidence="1">The sequence shown here is derived from an EMBL/GenBank/DDBJ whole genome shotgun (WGS) entry which is preliminary data.</text>
</comment>
<dbReference type="EMBL" id="VBUU01000011">
    <property type="protein sequence ID" value="TLG10902.1"/>
    <property type="molecule type" value="Genomic_DNA"/>
</dbReference>
<protein>
    <submittedName>
        <fullName evidence="1">Uncharacterized protein</fullName>
    </submittedName>
</protein>
<dbReference type="Proteomes" id="UP000308349">
    <property type="component" value="Unassembled WGS sequence"/>
</dbReference>
<proteinExistence type="predicted"/>
<dbReference type="AlphaFoldDB" id="A0A5R8PEG7"/>
<name>A0A5R8PEG7_9NOCA</name>
<reference evidence="1 2" key="1">
    <citation type="submission" date="2019-05" db="EMBL/GenBank/DDBJ databases">
        <title>Genomes sequences of two Nocardia cyriacigeorgica environmental isolates, type strains Nocardia asteroides ATCC 19247 and Nocardia cyriacigeorgica DSM 44484.</title>
        <authorList>
            <person name="Vautrin F."/>
            <person name="Bergeron E."/>
            <person name="Dubost A."/>
            <person name="Abrouk D."/>
            <person name="Rodriguez Nava V."/>
            <person name="Pujic P."/>
        </authorList>
    </citation>
    <scope>NUCLEOTIDE SEQUENCE [LARGE SCALE GENOMIC DNA]</scope>
    <source>
        <strain evidence="1 2">EML 1456</strain>
    </source>
</reference>
<accession>A0A5R8PEG7</accession>
<evidence type="ECO:0000313" key="2">
    <source>
        <dbReference type="Proteomes" id="UP000308349"/>
    </source>
</evidence>
<sequence>MAIRERPGPANLDSTLVYGEPLETADGATIITVAHRYGRFSSGVRPVGVFTIRNGEAVWVPAVDVNRIALLGECLGLLSVVIVTLAVFRRPPWPDLSRHRTRRRSRSPE</sequence>
<dbReference type="RefSeq" id="WP_138456476.1">
    <property type="nucleotide sequence ID" value="NZ_VBUU01000011.1"/>
</dbReference>
<dbReference type="OrthoDB" id="3830295at2"/>
<gene>
    <name evidence="1" type="ORF">FEK35_13435</name>
</gene>
<evidence type="ECO:0000313" key="1">
    <source>
        <dbReference type="EMBL" id="TLG10902.1"/>
    </source>
</evidence>
<organism evidence="1 2">
    <name type="scientific">Nocardia cyriacigeorgica</name>
    <dbReference type="NCBI Taxonomy" id="135487"/>
    <lineage>
        <taxon>Bacteria</taxon>
        <taxon>Bacillati</taxon>
        <taxon>Actinomycetota</taxon>
        <taxon>Actinomycetes</taxon>
        <taxon>Mycobacteriales</taxon>
        <taxon>Nocardiaceae</taxon>
        <taxon>Nocardia</taxon>
    </lineage>
</organism>